<dbReference type="EMBL" id="VWZE01002973">
    <property type="protein sequence ID" value="NXF86108.1"/>
    <property type="molecule type" value="Genomic_DNA"/>
</dbReference>
<evidence type="ECO:0000313" key="13">
    <source>
        <dbReference type="EMBL" id="NXF86108.1"/>
    </source>
</evidence>
<dbReference type="Pfam" id="PF06668">
    <property type="entry name" value="ITI_HC_C"/>
    <property type="match status" value="1"/>
</dbReference>
<dbReference type="InterPro" id="IPR013694">
    <property type="entry name" value="VIT"/>
</dbReference>
<dbReference type="Pfam" id="PF00092">
    <property type="entry name" value="VWA"/>
    <property type="match status" value="1"/>
</dbReference>
<keyword evidence="5" id="KW-0732">Signal</keyword>
<accession>A0A7K8X600</accession>
<keyword evidence="14" id="KW-1185">Reference proteome</keyword>
<dbReference type="OrthoDB" id="299997at2759"/>
<gene>
    <name evidence="13" type="primary">Itih3</name>
    <name evidence="13" type="ORF">EUBBOU_R13508</name>
</gene>
<dbReference type="Pfam" id="PF08487">
    <property type="entry name" value="VIT"/>
    <property type="match status" value="1"/>
</dbReference>
<organism evidence="13 14">
    <name type="scientific">Eubucco bourcierii</name>
    <name type="common">red-headed barbet</name>
    <dbReference type="NCBI Taxonomy" id="91767"/>
    <lineage>
        <taxon>Eukaryota</taxon>
        <taxon>Metazoa</taxon>
        <taxon>Chordata</taxon>
        <taxon>Craniata</taxon>
        <taxon>Vertebrata</taxon>
        <taxon>Euteleostomi</taxon>
        <taxon>Archelosauria</taxon>
        <taxon>Archosauria</taxon>
        <taxon>Dinosauria</taxon>
        <taxon>Saurischia</taxon>
        <taxon>Theropoda</taxon>
        <taxon>Coelurosauria</taxon>
        <taxon>Aves</taxon>
        <taxon>Neognathae</taxon>
        <taxon>Neoaves</taxon>
        <taxon>Telluraves</taxon>
        <taxon>Coraciimorphae</taxon>
        <taxon>Piciformes</taxon>
        <taxon>Ramphastidae</taxon>
        <taxon>Eubucco</taxon>
    </lineage>
</organism>
<feature type="domain" description="VWFA" evidence="11">
    <location>
        <begin position="244"/>
        <end position="427"/>
    </location>
</feature>
<dbReference type="GO" id="GO:0004867">
    <property type="term" value="F:serine-type endopeptidase inhibitor activity"/>
    <property type="evidence" value="ECO:0007669"/>
    <property type="project" value="UniProtKB-KW"/>
</dbReference>
<evidence type="ECO:0000256" key="3">
    <source>
        <dbReference type="ARBA" id="ARBA00022525"/>
    </source>
</evidence>
<protein>
    <recommendedName>
        <fullName evidence="10">Inter-alpha-trypsin inhibitor heavy chain H3</fullName>
    </recommendedName>
</protein>
<dbReference type="SMART" id="SM00609">
    <property type="entry name" value="VIT"/>
    <property type="match status" value="1"/>
</dbReference>
<evidence type="ECO:0000256" key="10">
    <source>
        <dbReference type="ARBA" id="ARBA00039924"/>
    </source>
</evidence>
<feature type="non-terminal residue" evidence="13">
    <location>
        <position position="1"/>
    </location>
</feature>
<keyword evidence="4" id="KW-0646">Protease inhibitor</keyword>
<dbReference type="InterPro" id="IPR050934">
    <property type="entry name" value="ITIH"/>
</dbReference>
<keyword evidence="7" id="KW-0654">Proteoglycan</keyword>
<evidence type="ECO:0000256" key="1">
    <source>
        <dbReference type="ARBA" id="ARBA00004613"/>
    </source>
</evidence>
<dbReference type="InterPro" id="IPR002035">
    <property type="entry name" value="VWF_A"/>
</dbReference>
<reference evidence="13 14" key="1">
    <citation type="submission" date="2019-09" db="EMBL/GenBank/DDBJ databases">
        <title>Bird 10,000 Genomes (B10K) Project - Family phase.</title>
        <authorList>
            <person name="Zhang G."/>
        </authorList>
    </citation>
    <scope>NUCLEOTIDE SEQUENCE [LARGE SCALE GENOMIC DNA]</scope>
    <source>
        <strain evidence="13">B10K-DU-001-04</strain>
        <tissue evidence="13">Muscle</tissue>
    </source>
</reference>
<keyword evidence="6" id="KW-0722">Serine protease inhibitor</keyword>
<comment type="caution">
    <text evidence="13">The sequence shown here is derived from an EMBL/GenBank/DDBJ whole genome shotgun (WGS) entry which is preliminary data.</text>
</comment>
<dbReference type="Proteomes" id="UP000583613">
    <property type="component" value="Unassembled WGS sequence"/>
</dbReference>
<dbReference type="InterPro" id="IPR010600">
    <property type="entry name" value="ITI_HC_C"/>
</dbReference>
<dbReference type="SUPFAM" id="SSF53300">
    <property type="entry name" value="vWA-like"/>
    <property type="match status" value="1"/>
</dbReference>
<evidence type="ECO:0000259" key="11">
    <source>
        <dbReference type="PROSITE" id="PS50234"/>
    </source>
</evidence>
<dbReference type="FunFam" id="3.40.50.410:FF:000013">
    <property type="entry name" value="inter-alpha-trypsin inhibitor heavy chain H2"/>
    <property type="match status" value="1"/>
</dbReference>
<dbReference type="PROSITE" id="PS50234">
    <property type="entry name" value="VWFA"/>
    <property type="match status" value="1"/>
</dbReference>
<comment type="subcellular location">
    <subcellularLocation>
        <location evidence="1">Secreted</location>
    </subcellularLocation>
</comment>
<comment type="similarity">
    <text evidence="2">Belongs to the ITIH family.</text>
</comment>
<feature type="non-terminal residue" evidence="13">
    <location>
        <position position="865"/>
    </location>
</feature>
<dbReference type="GO" id="GO:0030212">
    <property type="term" value="P:hyaluronan metabolic process"/>
    <property type="evidence" value="ECO:0007669"/>
    <property type="project" value="InterPro"/>
</dbReference>
<sequence length="865" mass="97133">VNGIEIYSMKIDSKITSRFAHNVITSRAVNRGNVHKEVLFDVELPKTAFITNFSMTIDGVTYPGIIKEKEVAKKQYEKAVSKGQTAGLVKASGRKTEKFTVSVNVAAASKVTFELTYEELLKRQFGKYEMFIKVKPKQLVKDFVIEVDIFEPQGITELEAEGTFITNDLQNIIKKTFSEKKGQISFKPTLDQQRTCANCSQSVLDGDFTVKYDVKRTTPDNLQIVNGYFVHFFAPTNLPKLPKNIVFVIDISGSMSGREIQQTKQALLKILDDMKEEDFFNFILFGSDVRTWKDALIKATPKNLDEARKFVQDIYAVGATNLHGGIMRGIDMLNVAHEENVVPKRSASIIIMLTDGQPNVGVSNTEDIQAHVKKAIEGKYTLYNLGFGYGVDYNFLEKMALENKGLARRIYPDSDAALQLQGFYDEVSNPILTDVELNYPENEISDLTKNSFKHFYDGSEIVVAGRFIDSHQNSLTVDVIGEGANDALSYTTQQDAEQTAKAFQEQQYIFGDYIERLWAYLTIEQLLEKRIAATGEEKENLTAEALDLSLKYKFVTPLTSMVVTKPEDYDNQDGLADKPIEGINNFHNLRSQVYLLYVPLKKRLFSGHTSPYIPPPMWYTSVDGDPHFIISVPQKKDAICFNINENPGAVLSLISDPVTGITVNGELIGDKRTNSDAKIQNTYFGKLGIANKHLDLKLTVTPEKITIQNGNDKTGFSWLDSVTLQQEGLTLIINRKKNLVVKMGGSASFVIVLHQVWKKHPLHRDFLGLYTLEGDKLSAQTHGLLGQFFHPIDFTILEIHPGSDPKKPDATMLVKNNELTVTRGWQKDFKRDPVHGVDIPCWFVHNNGAGLIDGVHTDYIVPSLF</sequence>
<dbReference type="SMART" id="SM00327">
    <property type="entry name" value="VWA"/>
    <property type="match status" value="1"/>
</dbReference>
<evidence type="ECO:0000256" key="8">
    <source>
        <dbReference type="ARBA" id="ARBA00023180"/>
    </source>
</evidence>
<evidence type="ECO:0000259" key="12">
    <source>
        <dbReference type="PROSITE" id="PS51468"/>
    </source>
</evidence>
<evidence type="ECO:0000256" key="4">
    <source>
        <dbReference type="ARBA" id="ARBA00022690"/>
    </source>
</evidence>
<evidence type="ECO:0000256" key="7">
    <source>
        <dbReference type="ARBA" id="ARBA00022974"/>
    </source>
</evidence>
<comment type="function">
    <text evidence="9">May act as a carrier of hyaluronan in serum or as a binding protein between hyaluronan and other matrix protein, including those on cell surfaces in tissues to regulate the localization, synthesis and degradation of hyaluronan which are essential to cells undergoing biological processes.</text>
</comment>
<evidence type="ECO:0000256" key="2">
    <source>
        <dbReference type="ARBA" id="ARBA00010158"/>
    </source>
</evidence>
<dbReference type="AlphaFoldDB" id="A0A7K8X600"/>
<keyword evidence="3" id="KW-0964">Secreted</keyword>
<proteinExistence type="inferred from homology"/>
<dbReference type="GO" id="GO:0005576">
    <property type="term" value="C:extracellular region"/>
    <property type="evidence" value="ECO:0007669"/>
    <property type="project" value="UniProtKB-SubCell"/>
</dbReference>
<feature type="domain" description="VIT" evidence="12">
    <location>
        <begin position="1"/>
        <end position="119"/>
    </location>
</feature>
<evidence type="ECO:0000256" key="6">
    <source>
        <dbReference type="ARBA" id="ARBA00022900"/>
    </source>
</evidence>
<dbReference type="Gene3D" id="3.40.50.410">
    <property type="entry name" value="von Willebrand factor, type A domain"/>
    <property type="match status" value="1"/>
</dbReference>
<keyword evidence="8" id="KW-0325">Glycoprotein</keyword>
<evidence type="ECO:0000256" key="5">
    <source>
        <dbReference type="ARBA" id="ARBA00022729"/>
    </source>
</evidence>
<dbReference type="PANTHER" id="PTHR10338">
    <property type="entry name" value="INTER-ALPHA-TRYPSIN INHIBITOR HEAVY CHAIN FAMILY MEMBER"/>
    <property type="match status" value="1"/>
</dbReference>
<name>A0A7K8X600_9PICI</name>
<dbReference type="InterPro" id="IPR036465">
    <property type="entry name" value="vWFA_dom_sf"/>
</dbReference>
<evidence type="ECO:0000256" key="9">
    <source>
        <dbReference type="ARBA" id="ARBA00037051"/>
    </source>
</evidence>
<evidence type="ECO:0000313" key="14">
    <source>
        <dbReference type="Proteomes" id="UP000583613"/>
    </source>
</evidence>
<dbReference type="PROSITE" id="PS51468">
    <property type="entry name" value="VIT"/>
    <property type="match status" value="1"/>
</dbReference>
<dbReference type="PANTHER" id="PTHR10338:SF115">
    <property type="entry name" value="INTER-ALPHA-TRYPSIN INHIBITOR HEAVY CHAIN H3"/>
    <property type="match status" value="1"/>
</dbReference>